<reference evidence="5 6" key="1">
    <citation type="journal article" date="2013" name="Science">
        <title>Genomic diversity and evolution of the head crest in the rock pigeon.</title>
        <authorList>
            <person name="Shapiro M.D."/>
            <person name="Kronenberg Z."/>
            <person name="Li C."/>
            <person name="Domyan E.T."/>
            <person name="Pan H."/>
            <person name="Campbell M."/>
            <person name="Tan H."/>
            <person name="Huff C.D."/>
            <person name="Hu H."/>
            <person name="Vickrey A.I."/>
            <person name="Nielsen S.C."/>
            <person name="Stringham S.A."/>
            <person name="Hu H."/>
            <person name="Willerslev E."/>
            <person name="Gilbert M.T."/>
            <person name="Yandell M."/>
            <person name="Zhang G."/>
            <person name="Wang J."/>
        </authorList>
    </citation>
    <scope>NUCLEOTIDE SEQUENCE [LARGE SCALE GENOMIC DNA]</scope>
    <source>
        <tissue evidence="5">Blood</tissue>
    </source>
</reference>
<feature type="region of interest" description="Disordered" evidence="3">
    <location>
        <begin position="207"/>
        <end position="275"/>
    </location>
</feature>
<evidence type="ECO:0000256" key="1">
    <source>
        <dbReference type="PROSITE-ProRule" id="PRU00339"/>
    </source>
</evidence>
<feature type="compositionally biased region" description="Polar residues" evidence="3">
    <location>
        <begin position="565"/>
        <end position="582"/>
    </location>
</feature>
<dbReference type="STRING" id="8932.A0A2I0LZK4"/>
<feature type="compositionally biased region" description="Gly residues" evidence="3">
    <location>
        <begin position="39"/>
        <end position="67"/>
    </location>
</feature>
<feature type="compositionally biased region" description="Basic and acidic residues" evidence="3">
    <location>
        <begin position="297"/>
        <end position="307"/>
    </location>
</feature>
<dbReference type="PANTHER" id="PTHR21563:SF3">
    <property type="entry name" value="ZINC FINGER C3H1 DOMAIN-CONTAINING PROTEIN"/>
    <property type="match status" value="1"/>
</dbReference>
<dbReference type="InterPro" id="IPR039278">
    <property type="entry name" value="Red1"/>
</dbReference>
<dbReference type="Gene3D" id="1.25.40.10">
    <property type="entry name" value="Tetratricopeptide repeat domain"/>
    <property type="match status" value="2"/>
</dbReference>
<feature type="region of interest" description="Disordered" evidence="3">
    <location>
        <begin position="649"/>
        <end position="674"/>
    </location>
</feature>
<dbReference type="GO" id="GO:0000178">
    <property type="term" value="C:exosome (RNase complex)"/>
    <property type="evidence" value="ECO:0007669"/>
    <property type="project" value="TreeGrafter"/>
</dbReference>
<gene>
    <name evidence="5" type="primary">ZFC3H1</name>
    <name evidence="5" type="ORF">A306_00011282</name>
</gene>
<dbReference type="InterPro" id="IPR019734">
    <property type="entry name" value="TPR_rpt"/>
</dbReference>
<protein>
    <submittedName>
        <fullName evidence="5">Zinc finger, C3H1-type containing</fullName>
    </submittedName>
</protein>
<dbReference type="GO" id="GO:0006396">
    <property type="term" value="P:RNA processing"/>
    <property type="evidence" value="ECO:0007669"/>
    <property type="project" value="InterPro"/>
</dbReference>
<dbReference type="SUPFAM" id="SSF48452">
    <property type="entry name" value="TPR-like"/>
    <property type="match status" value="3"/>
</dbReference>
<comment type="caution">
    <text evidence="5">The sequence shown here is derived from an EMBL/GenBank/DDBJ whole genome shotgun (WGS) entry which is preliminary data.</text>
</comment>
<sequence>MQSGSHSETGPRLSFWERSHNALDRFRFRGRPYGGGGWWGRSRGGGDRGGNPPGRPPGGGGGAGFSGSQGWRDRKCILETVQWYRYCFKVIHVFVVVFLTSNSAKTFGRSPSRKQNYSSKNENSVEESFEDLLLKYKQIQLELECINKDERLALSNKEESEQPDDDKKVDTEDQKTVENNSITTDAIKEVSPEEKNPVVAFQAFELKPLRQKLTTPAERSRLKKGKEGTKQPSQKSEVTESGQGAEDKEQTSVRKLSNSDVTSEKKLLDDEEEMSELQLRLLALQSASKKWQQKEQQVMKESKEKLTKTKSVTPKVKASTKAHSTKKPSATGKQTLRKQQTKTSKKMQQQKELDRRQKEEDQRKQEEEEERRKREEEIRKIRDLSNQEEQYNRFMKLVGGKRRSRSRSSDTDLRWSLDKQSTDRAGGMYQYDNYDEVAMDTDSETNSPASSPVQPPFYECPIGYFPPPVPPISLPLPPPVLPVPSLSQLYVEGISCLSLEPPPPLPPLPPEEPEQPPKPPFADEEEEEEMLLREELLKSLANKRAFRSEETSSNSGPPSPPVPDNLQSVPRSNLSAVSINTVSHPRVQNTKFVRVPRPPRAVITLPKHKSVVVTLNDSDDSESDGEPSNSTNSVFGGLESMIKEARRNVEASKIKAPPKSEKENDPMRTPEALPEEKKIEYRLLKEEIASREKQRLIKSDPLRNNSSPANSDGEVDGVGRIAVVTKQVTEAEAKLEKNRLLLMKDESVLKHLLQQEAKKRENVRIAENKINKLAEQLQATEKILNANKMFLKKLQEQIHKIQQRVTVKKALALKYGEELARAKAVASKEIGKRKLEQHHLGPSKMLKLETSPASSPKKHSAELIALEKKRLQQLEYEYALKIQKLKEARALQTKEQSNIAPHAEEESDFSLPQPSLHDLTQDKLSLDSEENYFDDEVLSNSNRERRRSFRESNSFTKPNLKHMDTPKQETINKLSKKASEEPELFLGLNVDELKKLYAKADSLKELLQKSTASIVPKEDLLRGQEISVDMDFVTSQNKQTEVKPFPFGPYHSPLLVFKSYRFSPYFRTKEKLYLSSVTYSNMIEPKQCFCRFDLTGTCNDDDCQWQHMKDCTLSRTQLFQDILSYDLELIGCSEKSTDEEISTATEKYVEKLFGINRDRMSVDQMAVLLASNVNESKSHTPPFTTWKDKRKWRPKYWRKPLLDSSSGEEEQCGGPIKYANPTEHKKRIPALDAVVTPDDVRYFTSETDDISNLEASVQENPCDVQLWIKLAYKYLNQNEGSSSECLDSTLNVLARALENNKENPEIWCHYLRLFSKRGTKEEIQEMCETAVEYAASYQIWWTFLNLENSFDGKDYVCGRMLQFLMEVREENPNLVSFQLLETLLYRVHLSLFTGRHQNALVLLQNALKSASEKTISKHLVVSDRCLAWLAYIHLTEFGCLPGKFYDPANVSPSRMMNKEPFLIPWQTAEDVKTDPDMLLAMFEDAVKTCTDESLEADKRIAICFPLYKNMIALLKLLERWESAAERCRSLLELCPNNCQLLESLATLYLQMGQSDNAYEVWIGAFEKNPQNAEIFYQLCKFLVSQERSSSILPLLQEFVAAFFENTCQQHSPMDLLRYLLNFPMPIEFTSPLYKEHLTDDVVNQQIPYLWQIYCLCQSLHASFGEALDAYEAALGAVMQQETVQNIWLDYLVFINSKVVGSNNKAQEFKLFTDLVNRCLVTVPTRYPIPFSTADYWTNYEFHNKVILFYLSCIPKSQHSKTLERFCSTMPANPGLALRLLLQYWEESNVQILKLQAKMFTYNIPTCLAIWKIAIAAECFLRGQREVHHLYQRALQKLPLCATLWKDQLLFEASGGGKTDNLRKLVSKCQEVGVSLDELLNLNTYRTESKNR</sequence>
<feature type="compositionally biased region" description="Pro residues" evidence="3">
    <location>
        <begin position="500"/>
        <end position="520"/>
    </location>
</feature>
<feature type="region of interest" description="Disordered" evidence="3">
    <location>
        <begin position="39"/>
        <end position="69"/>
    </location>
</feature>
<evidence type="ECO:0000313" key="6">
    <source>
        <dbReference type="Proteomes" id="UP000053872"/>
    </source>
</evidence>
<dbReference type="Pfam" id="PF10650">
    <property type="entry name" value="zf-C3H1"/>
    <property type="match status" value="1"/>
</dbReference>
<dbReference type="InterPro" id="IPR003107">
    <property type="entry name" value="HAT"/>
</dbReference>
<dbReference type="PANTHER" id="PTHR21563">
    <property type="entry name" value="ZINC FINGER C3H1 DOMAIN-CONTAINING PROTEIN"/>
    <property type="match status" value="1"/>
</dbReference>
<dbReference type="SMART" id="SM00386">
    <property type="entry name" value="HAT"/>
    <property type="match status" value="5"/>
</dbReference>
<feature type="region of interest" description="Disordered" evidence="3">
    <location>
        <begin position="616"/>
        <end position="635"/>
    </location>
</feature>
<feature type="region of interest" description="Disordered" evidence="3">
    <location>
        <begin position="496"/>
        <end position="582"/>
    </location>
</feature>
<evidence type="ECO:0000259" key="4">
    <source>
        <dbReference type="Pfam" id="PF10650"/>
    </source>
</evidence>
<keyword evidence="2" id="KW-0175">Coiled coil</keyword>
<feature type="region of interest" description="Disordered" evidence="3">
    <location>
        <begin position="695"/>
        <end position="714"/>
    </location>
</feature>
<feature type="compositionally biased region" description="Basic and acidic residues" evidence="3">
    <location>
        <begin position="154"/>
        <end position="176"/>
    </location>
</feature>
<evidence type="ECO:0000256" key="2">
    <source>
        <dbReference type="SAM" id="Coils"/>
    </source>
</evidence>
<feature type="repeat" description="TPR" evidence="1">
    <location>
        <begin position="1538"/>
        <end position="1571"/>
    </location>
</feature>
<feature type="compositionally biased region" description="Polar residues" evidence="3">
    <location>
        <begin position="230"/>
        <end position="242"/>
    </location>
</feature>
<proteinExistence type="predicted"/>
<feature type="compositionally biased region" description="Basic and acidic residues" evidence="3">
    <location>
        <begin position="407"/>
        <end position="419"/>
    </location>
</feature>
<feature type="region of interest" description="Disordered" evidence="3">
    <location>
        <begin position="938"/>
        <end position="967"/>
    </location>
</feature>
<dbReference type="EMBL" id="AKCR02000056">
    <property type="protein sequence ID" value="PKK22860.1"/>
    <property type="molecule type" value="Genomic_DNA"/>
</dbReference>
<feature type="region of interest" description="Disordered" evidence="3">
    <location>
        <begin position="893"/>
        <end position="917"/>
    </location>
</feature>
<feature type="region of interest" description="Disordered" evidence="3">
    <location>
        <begin position="154"/>
        <end position="193"/>
    </location>
</feature>
<dbReference type="GO" id="GO:0005634">
    <property type="term" value="C:nucleus"/>
    <property type="evidence" value="ECO:0007669"/>
    <property type="project" value="TreeGrafter"/>
</dbReference>
<name>A0A2I0LZK4_COLLI</name>
<feature type="region of interest" description="Disordered" evidence="3">
    <location>
        <begin position="287"/>
        <end position="419"/>
    </location>
</feature>
<accession>A0A2I0LZK4</accession>
<dbReference type="InterPro" id="IPR011990">
    <property type="entry name" value="TPR-like_helical_dom_sf"/>
</dbReference>
<keyword evidence="6" id="KW-1185">Reference proteome</keyword>
<feature type="compositionally biased region" description="Basic residues" evidence="3">
    <location>
        <begin position="335"/>
        <end position="345"/>
    </location>
</feature>
<dbReference type="SMART" id="SM00028">
    <property type="entry name" value="TPR"/>
    <property type="match status" value="2"/>
</dbReference>
<dbReference type="InParanoid" id="A0A2I0LZK4"/>
<keyword evidence="1" id="KW-0802">TPR repeat</keyword>
<feature type="compositionally biased region" description="Basic and acidic residues" evidence="3">
    <location>
        <begin position="349"/>
        <end position="385"/>
    </location>
</feature>
<dbReference type="PROSITE" id="PS50005">
    <property type="entry name" value="TPR"/>
    <property type="match status" value="1"/>
</dbReference>
<evidence type="ECO:0000256" key="3">
    <source>
        <dbReference type="SAM" id="MobiDB-lite"/>
    </source>
</evidence>
<feature type="domain" description="Putative zinc-finger" evidence="4">
    <location>
        <begin position="1089"/>
        <end position="1109"/>
    </location>
</feature>
<dbReference type="Proteomes" id="UP000053872">
    <property type="component" value="Unassembled WGS sequence"/>
</dbReference>
<dbReference type="InterPro" id="IPR019607">
    <property type="entry name" value="Putative_zinc-finger_domain"/>
</dbReference>
<feature type="coiled-coil region" evidence="2">
    <location>
        <begin position="749"/>
        <end position="811"/>
    </location>
</feature>
<evidence type="ECO:0000313" key="5">
    <source>
        <dbReference type="EMBL" id="PKK22860.1"/>
    </source>
</evidence>
<organism evidence="5 6">
    <name type="scientific">Columba livia</name>
    <name type="common">Rock dove</name>
    <dbReference type="NCBI Taxonomy" id="8932"/>
    <lineage>
        <taxon>Eukaryota</taxon>
        <taxon>Metazoa</taxon>
        <taxon>Chordata</taxon>
        <taxon>Craniata</taxon>
        <taxon>Vertebrata</taxon>
        <taxon>Euteleostomi</taxon>
        <taxon>Archelosauria</taxon>
        <taxon>Archosauria</taxon>
        <taxon>Dinosauria</taxon>
        <taxon>Saurischia</taxon>
        <taxon>Theropoda</taxon>
        <taxon>Coelurosauria</taxon>
        <taxon>Aves</taxon>
        <taxon>Neognathae</taxon>
        <taxon>Neoaves</taxon>
        <taxon>Columbimorphae</taxon>
        <taxon>Columbiformes</taxon>
        <taxon>Columbidae</taxon>
        <taxon>Columba</taxon>
    </lineage>
</organism>